<gene>
    <name evidence="2" type="ORF">GTW09_15515</name>
</gene>
<dbReference type="Pfam" id="PF13372">
    <property type="entry name" value="Alginate_exp"/>
    <property type="match status" value="1"/>
</dbReference>
<organism evidence="2 3">
    <name type="scientific">Alteromonas hispanica</name>
    <dbReference type="NCBI Taxonomy" id="315421"/>
    <lineage>
        <taxon>Bacteria</taxon>
        <taxon>Pseudomonadati</taxon>
        <taxon>Pseudomonadota</taxon>
        <taxon>Gammaproteobacteria</taxon>
        <taxon>Alteromonadales</taxon>
        <taxon>Alteromonadaceae</taxon>
        <taxon>Alteromonas/Salinimonas group</taxon>
        <taxon>Alteromonas</taxon>
    </lineage>
</organism>
<evidence type="ECO:0000313" key="2">
    <source>
        <dbReference type="EMBL" id="NDW22930.1"/>
    </source>
</evidence>
<dbReference type="Proteomes" id="UP000478837">
    <property type="component" value="Unassembled WGS sequence"/>
</dbReference>
<dbReference type="RefSeq" id="WP_163112612.1">
    <property type="nucleotide sequence ID" value="NZ_JAAAWP010000012.1"/>
</dbReference>
<name>A0A6L9MZ15_9ALTE</name>
<accession>A0A6L9MZ15</accession>
<proteinExistence type="predicted"/>
<evidence type="ECO:0000259" key="1">
    <source>
        <dbReference type="Pfam" id="PF13372"/>
    </source>
</evidence>
<dbReference type="AlphaFoldDB" id="A0A6L9MZ15"/>
<sequence>MLAQHCFLPYFSTRAVLSSQTFISQPLLTLLLASLFAFFTFTLTANASETDKYQSNNSLNGNAKKSGGNQLHVDVSGSFRVRYESLHNPIFPTTREQREQNNERISTRVILNTQVSYNNVSATLDLRDSRAFLDDNDPTLKANQVNTLEPVQLFVSYTPTSSSYINAVKIGRMELDYGSRRLLAKTIYRNATNSYDGIVVDATFSNWNISGLYIQPVSRFPNDAESIDSNERAFDKSFSERRMFGAYITSPDNNLKLQSYWLKEDDGQELATTNRDLYTLSIDYTKAFENGWKGNVELVGQTGTARETNAVNDSLDKDVRAYMLFGYLGKKVGANTFVRAEFDYISGDNNASDDTIENFDSLFGVRRFDFGPTDVYQAMPRRNLKTVGLRSISKPSSAHHVLLGYKALWYQKAPVNVDDFIGHQLEARWRYNVQPNLRLAIGGAYLFKGQGFERGDYSDNSAFLFTGAMYSF</sequence>
<dbReference type="InterPro" id="IPR053728">
    <property type="entry name" value="Alginate_Permeability_Chnl"/>
</dbReference>
<reference evidence="2 3" key="1">
    <citation type="submission" date="2020-01" db="EMBL/GenBank/DDBJ databases">
        <title>Genomes of bacteria type strains.</title>
        <authorList>
            <person name="Chen J."/>
            <person name="Zhu S."/>
            <person name="Yang J."/>
        </authorList>
    </citation>
    <scope>NUCLEOTIDE SEQUENCE [LARGE SCALE GENOMIC DNA]</scope>
    <source>
        <strain evidence="2 3">LMG 22958</strain>
    </source>
</reference>
<keyword evidence="3" id="KW-1185">Reference proteome</keyword>
<dbReference type="Gene3D" id="2.40.160.100">
    <property type="match status" value="1"/>
</dbReference>
<dbReference type="EMBL" id="JAAAWP010000012">
    <property type="protein sequence ID" value="NDW22930.1"/>
    <property type="molecule type" value="Genomic_DNA"/>
</dbReference>
<protein>
    <submittedName>
        <fullName evidence="2">Alginate export family protein</fullName>
    </submittedName>
</protein>
<dbReference type="InterPro" id="IPR025388">
    <property type="entry name" value="Alginate_export_dom"/>
</dbReference>
<evidence type="ECO:0000313" key="3">
    <source>
        <dbReference type="Proteomes" id="UP000478837"/>
    </source>
</evidence>
<comment type="caution">
    <text evidence="2">The sequence shown here is derived from an EMBL/GenBank/DDBJ whole genome shotgun (WGS) entry which is preliminary data.</text>
</comment>
<feature type="domain" description="Alginate export" evidence="1">
    <location>
        <begin position="74"/>
        <end position="454"/>
    </location>
</feature>